<dbReference type="InterPro" id="IPR023996">
    <property type="entry name" value="TonB-dep_OMP_SusC/RagA"/>
</dbReference>
<dbReference type="InterPro" id="IPR037066">
    <property type="entry name" value="Plug_dom_sf"/>
</dbReference>
<name>A0A9W6B7V1_9FLAO</name>
<keyword evidence="6 8" id="KW-0472">Membrane</keyword>
<dbReference type="Proteomes" id="UP001143545">
    <property type="component" value="Unassembled WGS sequence"/>
</dbReference>
<keyword evidence="2 8" id="KW-0813">Transport</keyword>
<evidence type="ECO:0000256" key="5">
    <source>
        <dbReference type="ARBA" id="ARBA00023077"/>
    </source>
</evidence>
<evidence type="ECO:0000256" key="9">
    <source>
        <dbReference type="RuleBase" id="RU003357"/>
    </source>
</evidence>
<dbReference type="Gene3D" id="2.40.170.20">
    <property type="entry name" value="TonB-dependent receptor, beta-barrel domain"/>
    <property type="match status" value="1"/>
</dbReference>
<dbReference type="FunFam" id="2.170.130.10:FF:000008">
    <property type="entry name" value="SusC/RagA family TonB-linked outer membrane protein"/>
    <property type="match status" value="1"/>
</dbReference>
<dbReference type="PROSITE" id="PS52016">
    <property type="entry name" value="TONB_DEPENDENT_REC_3"/>
    <property type="match status" value="1"/>
</dbReference>
<dbReference type="NCBIfam" id="TIGR04057">
    <property type="entry name" value="SusC_RagA_signa"/>
    <property type="match status" value="1"/>
</dbReference>
<proteinExistence type="inferred from homology"/>
<feature type="domain" description="TonB-dependent receptor-like beta-barrel" evidence="10">
    <location>
        <begin position="384"/>
        <end position="923"/>
    </location>
</feature>
<dbReference type="EMBL" id="BRVP01000039">
    <property type="protein sequence ID" value="GLB54161.1"/>
    <property type="molecule type" value="Genomic_DNA"/>
</dbReference>
<accession>A0A9W6B7V1</accession>
<dbReference type="SUPFAM" id="SSF49464">
    <property type="entry name" value="Carboxypeptidase regulatory domain-like"/>
    <property type="match status" value="1"/>
</dbReference>
<protein>
    <submittedName>
        <fullName evidence="12">SusC/RagA family TonB-linked outer membrane protein</fullName>
    </submittedName>
</protein>
<dbReference type="Gene3D" id="2.170.130.10">
    <property type="entry name" value="TonB-dependent receptor, plug domain"/>
    <property type="match status" value="1"/>
</dbReference>
<keyword evidence="5 9" id="KW-0798">TonB box</keyword>
<evidence type="ECO:0000256" key="6">
    <source>
        <dbReference type="ARBA" id="ARBA00023136"/>
    </source>
</evidence>
<evidence type="ECO:0000256" key="3">
    <source>
        <dbReference type="ARBA" id="ARBA00022452"/>
    </source>
</evidence>
<reference evidence="12" key="1">
    <citation type="submission" date="2022-07" db="EMBL/GenBank/DDBJ databases">
        <title>Taxonomy of Novel Oxalotrophic and Methylotrophic Bacteria.</title>
        <authorList>
            <person name="Sahin N."/>
            <person name="Tani A."/>
        </authorList>
    </citation>
    <scope>NUCLEOTIDE SEQUENCE</scope>
    <source>
        <strain evidence="12">AM327</strain>
    </source>
</reference>
<comment type="subcellular location">
    <subcellularLocation>
        <location evidence="1 8">Cell outer membrane</location>
        <topology evidence="1 8">Multi-pass membrane protein</topology>
    </subcellularLocation>
</comment>
<dbReference type="SUPFAM" id="SSF56935">
    <property type="entry name" value="Porins"/>
    <property type="match status" value="1"/>
</dbReference>
<dbReference type="Pfam" id="PF13715">
    <property type="entry name" value="CarbopepD_reg_2"/>
    <property type="match status" value="1"/>
</dbReference>
<dbReference type="AlphaFoldDB" id="A0A9W6B7V1"/>
<dbReference type="InterPro" id="IPR000531">
    <property type="entry name" value="Beta-barrel_TonB"/>
</dbReference>
<organism evidence="12 13">
    <name type="scientific">Neptunitalea chrysea</name>
    <dbReference type="NCBI Taxonomy" id="1647581"/>
    <lineage>
        <taxon>Bacteria</taxon>
        <taxon>Pseudomonadati</taxon>
        <taxon>Bacteroidota</taxon>
        <taxon>Flavobacteriia</taxon>
        <taxon>Flavobacteriales</taxon>
        <taxon>Flavobacteriaceae</taxon>
        <taxon>Neptunitalea</taxon>
    </lineage>
</organism>
<keyword evidence="3 8" id="KW-1134">Transmembrane beta strand</keyword>
<evidence type="ECO:0000256" key="1">
    <source>
        <dbReference type="ARBA" id="ARBA00004571"/>
    </source>
</evidence>
<evidence type="ECO:0000256" key="2">
    <source>
        <dbReference type="ARBA" id="ARBA00022448"/>
    </source>
</evidence>
<keyword evidence="7 8" id="KW-0998">Cell outer membrane</keyword>
<dbReference type="Gene3D" id="2.60.40.1120">
    <property type="entry name" value="Carboxypeptidase-like, regulatory domain"/>
    <property type="match status" value="1"/>
</dbReference>
<dbReference type="Pfam" id="PF00593">
    <property type="entry name" value="TonB_dep_Rec_b-barrel"/>
    <property type="match status" value="1"/>
</dbReference>
<dbReference type="InterPro" id="IPR012910">
    <property type="entry name" value="Plug_dom"/>
</dbReference>
<keyword evidence="13" id="KW-1185">Reference proteome</keyword>
<dbReference type="Pfam" id="PF07715">
    <property type="entry name" value="Plug"/>
    <property type="match status" value="1"/>
</dbReference>
<evidence type="ECO:0000256" key="4">
    <source>
        <dbReference type="ARBA" id="ARBA00022692"/>
    </source>
</evidence>
<dbReference type="InterPro" id="IPR036942">
    <property type="entry name" value="Beta-barrel_TonB_sf"/>
</dbReference>
<dbReference type="GO" id="GO:0009279">
    <property type="term" value="C:cell outer membrane"/>
    <property type="evidence" value="ECO:0007669"/>
    <property type="project" value="UniProtKB-SubCell"/>
</dbReference>
<evidence type="ECO:0000259" key="11">
    <source>
        <dbReference type="Pfam" id="PF07715"/>
    </source>
</evidence>
<evidence type="ECO:0000256" key="8">
    <source>
        <dbReference type="PROSITE-ProRule" id="PRU01360"/>
    </source>
</evidence>
<keyword evidence="4 8" id="KW-0812">Transmembrane</keyword>
<gene>
    <name evidence="12" type="ORF">NBRC110019_32020</name>
</gene>
<feature type="domain" description="TonB-dependent receptor plug" evidence="11">
    <location>
        <begin position="113"/>
        <end position="219"/>
    </location>
</feature>
<dbReference type="InterPro" id="IPR008969">
    <property type="entry name" value="CarboxyPept-like_regulatory"/>
</dbReference>
<evidence type="ECO:0000256" key="7">
    <source>
        <dbReference type="ARBA" id="ARBA00023237"/>
    </source>
</evidence>
<dbReference type="NCBIfam" id="TIGR04056">
    <property type="entry name" value="OMP_RagA_SusC"/>
    <property type="match status" value="1"/>
</dbReference>
<evidence type="ECO:0000313" key="12">
    <source>
        <dbReference type="EMBL" id="GLB54161.1"/>
    </source>
</evidence>
<comment type="similarity">
    <text evidence="8 9">Belongs to the TonB-dependent receptor family.</text>
</comment>
<evidence type="ECO:0000313" key="13">
    <source>
        <dbReference type="Proteomes" id="UP001143545"/>
    </source>
</evidence>
<sequence length="976" mass="107594">MNINKLLMMVFFLCFGGFIWAQKTVTGMVIDVTNTPIPGVNVIVKGTNTGVATSFDGMYEILVSPTDTLIFSYIGFTTQYIVVGNRTKIDLQMKEDSQALDEVIVVGYGTQKKGDITGAVGVVDAESFKGRPSSDLGSLIQGQAAGVTVVKSSGKPSAGFDIRVRGTSSIGASSNPLYVIDGVPTTDTRSLNPNDIENITILKDASSAAIYGAQGANGVVLITTKKGSSEKAIIQLDSYIGVAQVWKTLKVLNSEQYRDLMTEMGKSTDWSNYPYNTDWQDVIFRNALSQNYQLSLSGKNNGTQYYISGGYISQEGAVRSSEMERYNFKTNLSKEVNKWLKVGTNINYTHYHDVDVTDNAAVNSGGVLLGVLATPPNISIYNEDGTFTSNPFQDWENPVSSTDGSQRGYKNQRILGNIYAEIEFIENLKLKSNFGIDYNSDRYDYFLDPFKTSYGRATNGISRYNTNVNNYFIWDNTLTYKKTLGDHKLEALVGTVFQKNRWEYSNIETRNFASAEITTPGAGSEIITATAGKSEKANSSFISRLAYDFQNKYLFTANFRADGSSNFGPNNRWGYFPSFSAGWRISQESFMSSIESITELKLRAGWGIVGNDNINTYQYLATVGSGGNYPIGGVTMPGTYPATIENNDLKWEESEQLNIGIDLNLFDNKIKFSVDAYVKNNNDLLLDAPLPTATGFSSAIQNVGKVQNKGIEIQLNTLNFSKENFSWSSSFNLTINRNEVMDIVGQELFNGSVSSRGEVSLVREGEPLGIFYGYIWGGVDPQSGNAYYIDQNGESTFSPTADDRRIIGDPNPDFTYSIGNNLSYKNFSLNIFLQGSQGNDIFNATRVNMEGMTDSKNQLATVLNRWKNPGDITDIPRVSEGNTDNSRLSTRFVEDGSYLRFKAVTLGYTLPKKALDFIGISNLKFYVTGENLLTITDYSGFDPEVNAFGGSNTVQGVDYGTYPQTRNIIMGLNLTF</sequence>
<comment type="caution">
    <text evidence="12">The sequence shown here is derived from an EMBL/GenBank/DDBJ whole genome shotgun (WGS) entry which is preliminary data.</text>
</comment>
<dbReference type="InterPro" id="IPR039426">
    <property type="entry name" value="TonB-dep_rcpt-like"/>
</dbReference>
<dbReference type="RefSeq" id="WP_281756545.1">
    <property type="nucleotide sequence ID" value="NZ_BRVP01000039.1"/>
</dbReference>
<evidence type="ECO:0000259" key="10">
    <source>
        <dbReference type="Pfam" id="PF00593"/>
    </source>
</evidence>
<dbReference type="InterPro" id="IPR023997">
    <property type="entry name" value="TonB-dep_OMP_SusC/RagA_CS"/>
</dbReference>